<evidence type="ECO:0000256" key="1">
    <source>
        <dbReference type="SAM" id="Phobius"/>
    </source>
</evidence>
<accession>A0ABW5C675</accession>
<dbReference type="Proteomes" id="UP001597318">
    <property type="component" value="Unassembled WGS sequence"/>
</dbReference>
<keyword evidence="1" id="KW-1133">Transmembrane helix</keyword>
<proteinExistence type="predicted"/>
<sequence length="293" mass="34076">MLTNLIMIVLIGLVIYFFGYPIMGKPYPFNPFKKRGKSKKNNLGTKRGSEDTQELKVNFQELIGVKGIHGEVVELNEAGESRHFIGLIKTESINYLLRSMNEQQTTDLSYEQLLAQLNLGPGREVNVGIHIQSRPIDLSEQLKPYQESFEQLNPIAQRYGETMFFPYMEYWQQTVDEFDYHSYFTVDLYYDQKLLEDLDEDSIILKVRNEFNRVAQIIVRNYANMGGRSNICSERQLYEALYFSVNKQTGSIEHFNRFIEKDGILSPFVTGKESKPKVRFEEYGEETTEYGAI</sequence>
<evidence type="ECO:0000313" key="2">
    <source>
        <dbReference type="EMBL" id="MFD2216591.1"/>
    </source>
</evidence>
<evidence type="ECO:0000313" key="3">
    <source>
        <dbReference type="Proteomes" id="UP001597318"/>
    </source>
</evidence>
<keyword evidence="1" id="KW-0472">Membrane</keyword>
<gene>
    <name evidence="2" type="ORF">ACFSKK_23230</name>
</gene>
<protein>
    <submittedName>
        <fullName evidence="2">Uncharacterized protein</fullName>
    </submittedName>
</protein>
<feature type="transmembrane region" description="Helical" evidence="1">
    <location>
        <begin position="6"/>
        <end position="23"/>
    </location>
</feature>
<organism evidence="2 3">
    <name type="scientific">Metabacillus endolithicus</name>
    <dbReference type="NCBI Taxonomy" id="1535204"/>
    <lineage>
        <taxon>Bacteria</taxon>
        <taxon>Bacillati</taxon>
        <taxon>Bacillota</taxon>
        <taxon>Bacilli</taxon>
        <taxon>Bacillales</taxon>
        <taxon>Bacillaceae</taxon>
        <taxon>Metabacillus</taxon>
    </lineage>
</organism>
<keyword evidence="3" id="KW-1185">Reference proteome</keyword>
<comment type="caution">
    <text evidence="2">The sequence shown here is derived from an EMBL/GenBank/DDBJ whole genome shotgun (WGS) entry which is preliminary data.</text>
</comment>
<name>A0ABW5C675_9BACI</name>
<dbReference type="RefSeq" id="WP_247347386.1">
    <property type="nucleotide sequence ID" value="NZ_CP095551.1"/>
</dbReference>
<reference evidence="3" key="1">
    <citation type="journal article" date="2019" name="Int. J. Syst. Evol. Microbiol.">
        <title>The Global Catalogue of Microorganisms (GCM) 10K type strain sequencing project: providing services to taxonomists for standard genome sequencing and annotation.</title>
        <authorList>
            <consortium name="The Broad Institute Genomics Platform"/>
            <consortium name="The Broad Institute Genome Sequencing Center for Infectious Disease"/>
            <person name="Wu L."/>
            <person name="Ma J."/>
        </authorList>
    </citation>
    <scope>NUCLEOTIDE SEQUENCE [LARGE SCALE GENOMIC DNA]</scope>
    <source>
        <strain evidence="3">CGMCC 1.15474</strain>
    </source>
</reference>
<dbReference type="EMBL" id="JBHUIK010000007">
    <property type="protein sequence ID" value="MFD2216591.1"/>
    <property type="molecule type" value="Genomic_DNA"/>
</dbReference>
<keyword evidence="1" id="KW-0812">Transmembrane</keyword>